<evidence type="ECO:0008006" key="5">
    <source>
        <dbReference type="Google" id="ProtNLM"/>
    </source>
</evidence>
<evidence type="ECO:0000313" key="4">
    <source>
        <dbReference type="Proteomes" id="UP000050934"/>
    </source>
</evidence>
<feature type="signal peptide" evidence="2">
    <location>
        <begin position="1"/>
        <end position="23"/>
    </location>
</feature>
<evidence type="ECO:0000313" key="3">
    <source>
        <dbReference type="EMBL" id="KRN59257.1"/>
    </source>
</evidence>
<organism evidence="3 4">
    <name type="scientific">Limosilactobacillus secaliphilus</name>
    <dbReference type="NCBI Taxonomy" id="396268"/>
    <lineage>
        <taxon>Bacteria</taxon>
        <taxon>Bacillati</taxon>
        <taxon>Bacillota</taxon>
        <taxon>Bacilli</taxon>
        <taxon>Lactobacillales</taxon>
        <taxon>Lactobacillaceae</taxon>
        <taxon>Limosilactobacillus</taxon>
    </lineage>
</organism>
<feature type="chain" id="PRO_5039674873" description="Lipoprotein" evidence="2">
    <location>
        <begin position="24"/>
        <end position="233"/>
    </location>
</feature>
<keyword evidence="4" id="KW-1185">Reference proteome</keyword>
<protein>
    <recommendedName>
        <fullName evidence="5">Lipoprotein</fullName>
    </recommendedName>
</protein>
<dbReference type="EMBL" id="JQBW01000005">
    <property type="protein sequence ID" value="KRN59257.1"/>
    <property type="molecule type" value="Genomic_DNA"/>
</dbReference>
<comment type="caution">
    <text evidence="3">The sequence shown here is derived from an EMBL/GenBank/DDBJ whole genome shotgun (WGS) entry which is preliminary data.</text>
</comment>
<dbReference type="RefSeq" id="WP_057739996.1">
    <property type="nucleotide sequence ID" value="NZ_JQBW01000005.1"/>
</dbReference>
<evidence type="ECO:0000256" key="2">
    <source>
        <dbReference type="SAM" id="SignalP"/>
    </source>
</evidence>
<feature type="region of interest" description="Disordered" evidence="1">
    <location>
        <begin position="131"/>
        <end position="169"/>
    </location>
</feature>
<evidence type="ECO:0000256" key="1">
    <source>
        <dbReference type="SAM" id="MobiDB-lite"/>
    </source>
</evidence>
<name>A0A0R2I1Y4_9LACO</name>
<sequence>MKKGFWSKATVSFAALAMIFGLAGCGQKSSSNHSSSSQRTTQSASAKAYTRANELIADGKYGQALDRLDEVDEPSKNVENLSMDLENFISAQRQYRQHHYEQASTKLSTMHSHSKPMRKAFKALRVKLTKAMENSENSQSSQSTASSSAKKQANNQGQTAANAKAASQTSESVIGDFANKAGYNKQGYGIMPISKNGNVYRFEVRQSNPDNTVANLIGIFDYNASTGTYTKVG</sequence>
<dbReference type="PATRIC" id="fig|396268.3.peg.1425"/>
<feature type="compositionally biased region" description="Low complexity" evidence="1">
    <location>
        <begin position="131"/>
        <end position="166"/>
    </location>
</feature>
<gene>
    <name evidence="3" type="ORF">IV45_GL001404</name>
</gene>
<dbReference type="OrthoDB" id="2329972at2"/>
<dbReference type="PROSITE" id="PS51257">
    <property type="entry name" value="PROKAR_LIPOPROTEIN"/>
    <property type="match status" value="1"/>
</dbReference>
<accession>A0A0R2I1Y4</accession>
<proteinExistence type="predicted"/>
<keyword evidence="2" id="KW-0732">Signal</keyword>
<dbReference type="AlphaFoldDB" id="A0A0R2I1Y4"/>
<dbReference type="Proteomes" id="UP000050934">
    <property type="component" value="Unassembled WGS sequence"/>
</dbReference>
<reference evidence="3 4" key="1">
    <citation type="journal article" date="2015" name="Genome Announc.">
        <title>Expanding the biotechnology potential of lactobacilli through comparative genomics of 213 strains and associated genera.</title>
        <authorList>
            <person name="Sun Z."/>
            <person name="Harris H.M."/>
            <person name="McCann A."/>
            <person name="Guo C."/>
            <person name="Argimon S."/>
            <person name="Zhang W."/>
            <person name="Yang X."/>
            <person name="Jeffery I.B."/>
            <person name="Cooney J.C."/>
            <person name="Kagawa T.F."/>
            <person name="Liu W."/>
            <person name="Song Y."/>
            <person name="Salvetti E."/>
            <person name="Wrobel A."/>
            <person name="Rasinkangas P."/>
            <person name="Parkhill J."/>
            <person name="Rea M.C."/>
            <person name="O'Sullivan O."/>
            <person name="Ritari J."/>
            <person name="Douillard F.P."/>
            <person name="Paul Ross R."/>
            <person name="Yang R."/>
            <person name="Briner A.E."/>
            <person name="Felis G.E."/>
            <person name="de Vos W.M."/>
            <person name="Barrangou R."/>
            <person name="Klaenhammer T.R."/>
            <person name="Caufield P.W."/>
            <person name="Cui Y."/>
            <person name="Zhang H."/>
            <person name="O'Toole P.W."/>
        </authorList>
    </citation>
    <scope>NUCLEOTIDE SEQUENCE [LARGE SCALE GENOMIC DNA]</scope>
    <source>
        <strain evidence="3 4">DSM 17896</strain>
    </source>
</reference>